<sequence length="715" mass="78191">MKNHQDNVSTLPALLRTPVSVDTLETKSLCCAAAGIIASYSATADALIPHGKLRGAALSDTTLSTSQRPLAQHVMGYTQVSTGVGYPAEAKPGRRNWSRDLPRENDTAFQPQLSPDCAGTTHLRLRRSKRTSKAESEVFKPTPINSAVHTQFGLNLVGGIRVDLFAGGGGATMGQEMATGMPVDIAINHDPDAISMHKRNHPSAEHYITDVYDVCPHKAARGRPVLHLHASPECTHHSLAAGGQPRSTTSRSLSWVVIKWAGQVRPHMITLENVMQVLQWGPLIAKRCPTTGRVICRDLRVADVGERVPVQDQYLIPDPKRKGLTWRRFESILRGMGYDLRHGKLKASDFGAGTSRERLYLVARCDGKPLQWPEPTHTKSPTKEQKPQLTAASSIDWSIPCPSIFLDKEQGRAAGVRRPLVYKTMERLRKGAKRYVIDHADPFIVSVNHSGSDDSRVHSIDLPTKTITGSHGFALVTPTLAPFITEHANGSSQRNMPGDSPLRAICANVKGEHFALTVAYLAQHNGGYNLTSGYHPSEPPTAITTSGSQQKVVTAHLFTLRKNCIGQPMDGLVPTITAGAEHHALFEYTLAPEYQVGAMRVAAFLMGYYGTDNIYDLRAPTATVTTRDRLALVTVTIKGSPYVIVDIGMRMLTPRELYRAQGFPDNYVIDVGHDGRKFSKRTQVRMVGNSVAPQPMAALIRANMSETFTEQLEAA</sequence>
<dbReference type="GO" id="GO:0008168">
    <property type="term" value="F:methyltransferase activity"/>
    <property type="evidence" value="ECO:0007669"/>
    <property type="project" value="UniProtKB-KW"/>
</dbReference>
<dbReference type="Gene3D" id="3.40.50.150">
    <property type="entry name" value="Vaccinia Virus protein VP39"/>
    <property type="match status" value="1"/>
</dbReference>
<gene>
    <name evidence="8" type="ORF">QYQ93_15705</name>
</gene>
<dbReference type="Pfam" id="PF00145">
    <property type="entry name" value="DNA_methylase"/>
    <property type="match status" value="2"/>
</dbReference>
<evidence type="ECO:0000256" key="6">
    <source>
        <dbReference type="ARBA" id="ARBA00047422"/>
    </source>
</evidence>
<dbReference type="InterPro" id="IPR050390">
    <property type="entry name" value="C5-Methyltransferase"/>
</dbReference>
<dbReference type="SUPFAM" id="SSF53335">
    <property type="entry name" value="S-adenosyl-L-methionine-dependent methyltransferases"/>
    <property type="match status" value="1"/>
</dbReference>
<evidence type="ECO:0000256" key="4">
    <source>
        <dbReference type="ARBA" id="ARBA00022691"/>
    </source>
</evidence>
<name>A0ABZ2D7L3_9PSED</name>
<dbReference type="PANTHER" id="PTHR10629">
    <property type="entry name" value="CYTOSINE-SPECIFIC METHYLTRANSFERASE"/>
    <property type="match status" value="1"/>
</dbReference>
<feature type="compositionally biased region" description="Basic and acidic residues" evidence="7">
    <location>
        <begin position="97"/>
        <end position="106"/>
    </location>
</feature>
<dbReference type="Gene3D" id="3.90.120.10">
    <property type="entry name" value="DNA Methylase, subunit A, domain 2"/>
    <property type="match status" value="1"/>
</dbReference>
<comment type="catalytic activity">
    <reaction evidence="6">
        <text>a 2'-deoxycytidine in DNA + S-adenosyl-L-methionine = a 5-methyl-2'-deoxycytidine in DNA + S-adenosyl-L-homocysteine + H(+)</text>
        <dbReference type="Rhea" id="RHEA:13681"/>
        <dbReference type="Rhea" id="RHEA-COMP:11369"/>
        <dbReference type="Rhea" id="RHEA-COMP:11370"/>
        <dbReference type="ChEBI" id="CHEBI:15378"/>
        <dbReference type="ChEBI" id="CHEBI:57856"/>
        <dbReference type="ChEBI" id="CHEBI:59789"/>
        <dbReference type="ChEBI" id="CHEBI:85452"/>
        <dbReference type="ChEBI" id="CHEBI:85454"/>
        <dbReference type="EC" id="2.1.1.37"/>
    </reaction>
</comment>
<evidence type="ECO:0000256" key="2">
    <source>
        <dbReference type="ARBA" id="ARBA00022603"/>
    </source>
</evidence>
<keyword evidence="2 8" id="KW-0489">Methyltransferase</keyword>
<protein>
    <recommendedName>
        <fullName evidence="1">DNA (cytosine-5-)-methyltransferase</fullName>
        <ecNumber evidence="1">2.1.1.37</ecNumber>
    </recommendedName>
</protein>
<accession>A0ABZ2D7L3</accession>
<evidence type="ECO:0000256" key="7">
    <source>
        <dbReference type="SAM" id="MobiDB-lite"/>
    </source>
</evidence>
<keyword evidence="5" id="KW-0680">Restriction system</keyword>
<feature type="region of interest" description="Disordered" evidence="7">
    <location>
        <begin position="371"/>
        <end position="391"/>
    </location>
</feature>
<dbReference type="RefSeq" id="WP_338474986.1">
    <property type="nucleotide sequence ID" value="NZ_CP129946.1"/>
</dbReference>
<evidence type="ECO:0000256" key="5">
    <source>
        <dbReference type="ARBA" id="ARBA00022747"/>
    </source>
</evidence>
<organism evidence="8 9">
    <name type="scientific">Pseudomonas khavaziana</name>
    <dbReference type="NCBI Taxonomy" id="2842351"/>
    <lineage>
        <taxon>Bacteria</taxon>
        <taxon>Pseudomonadati</taxon>
        <taxon>Pseudomonadota</taxon>
        <taxon>Gammaproteobacteria</taxon>
        <taxon>Pseudomonadales</taxon>
        <taxon>Pseudomonadaceae</taxon>
        <taxon>Pseudomonas</taxon>
    </lineage>
</organism>
<evidence type="ECO:0000313" key="9">
    <source>
        <dbReference type="Proteomes" id="UP001347174"/>
    </source>
</evidence>
<dbReference type="EC" id="2.1.1.37" evidence="1"/>
<dbReference type="GO" id="GO:0032259">
    <property type="term" value="P:methylation"/>
    <property type="evidence" value="ECO:0007669"/>
    <property type="project" value="UniProtKB-KW"/>
</dbReference>
<dbReference type="PANTHER" id="PTHR10629:SF52">
    <property type="entry name" value="DNA (CYTOSINE-5)-METHYLTRANSFERASE 1"/>
    <property type="match status" value="1"/>
</dbReference>
<evidence type="ECO:0000256" key="1">
    <source>
        <dbReference type="ARBA" id="ARBA00011975"/>
    </source>
</evidence>
<dbReference type="EMBL" id="CP129946">
    <property type="protein sequence ID" value="WWA74290.1"/>
    <property type="molecule type" value="Genomic_DNA"/>
</dbReference>
<evidence type="ECO:0000313" key="8">
    <source>
        <dbReference type="EMBL" id="WWA74290.1"/>
    </source>
</evidence>
<keyword evidence="3" id="KW-0808">Transferase</keyword>
<keyword evidence="4" id="KW-0949">S-adenosyl-L-methionine</keyword>
<proteinExistence type="predicted"/>
<dbReference type="InterPro" id="IPR029063">
    <property type="entry name" value="SAM-dependent_MTases_sf"/>
</dbReference>
<dbReference type="Proteomes" id="UP001347174">
    <property type="component" value="Chromosome"/>
</dbReference>
<keyword evidence="9" id="KW-1185">Reference proteome</keyword>
<feature type="region of interest" description="Disordered" evidence="7">
    <location>
        <begin position="91"/>
        <end position="114"/>
    </location>
</feature>
<evidence type="ECO:0000256" key="3">
    <source>
        <dbReference type="ARBA" id="ARBA00022679"/>
    </source>
</evidence>
<dbReference type="InterPro" id="IPR001525">
    <property type="entry name" value="C5_MeTfrase"/>
</dbReference>
<reference evidence="8 9" key="1">
    <citation type="submission" date="2023-07" db="EMBL/GenBank/DDBJ databases">
        <title>Plant endophyte Pseudomonas khavaziana can be used to control wheat stem rot.</title>
        <authorList>
            <person name="Guo S."/>
            <person name="Shen X."/>
        </authorList>
    </citation>
    <scope>NUCLEOTIDE SEQUENCE [LARGE SCALE GENOMIC DNA]</scope>
    <source>
        <strain evidence="8 9">SR9</strain>
    </source>
</reference>